<dbReference type="GO" id="GO:0000462">
    <property type="term" value="P:maturation of SSU-rRNA from tricistronic rRNA transcript (SSU-rRNA, 5.8S rRNA, LSU-rRNA)"/>
    <property type="evidence" value="ECO:0007669"/>
    <property type="project" value="TreeGrafter"/>
</dbReference>
<evidence type="ECO:0000313" key="10">
    <source>
        <dbReference type="Proteomes" id="UP000594454"/>
    </source>
</evidence>
<feature type="domain" description="Small-subunit processome Utp12" evidence="8">
    <location>
        <begin position="432"/>
        <end position="536"/>
    </location>
</feature>
<dbReference type="InterPro" id="IPR007148">
    <property type="entry name" value="SSU_processome_Utp12"/>
</dbReference>
<dbReference type="EMBL" id="LR899012">
    <property type="protein sequence ID" value="CAD7088974.1"/>
    <property type="molecule type" value="Genomic_DNA"/>
</dbReference>
<feature type="region of interest" description="Disordered" evidence="7">
    <location>
        <begin position="558"/>
        <end position="589"/>
    </location>
</feature>
<dbReference type="InterPro" id="IPR015943">
    <property type="entry name" value="WD40/YVTN_repeat-like_dom_sf"/>
</dbReference>
<sequence>MDISFHHVSEFSPDNKLFALIDDQGVLKIWDTETNELKQEYTPNLHLSAPCTCLTWVTVSQKRKKAKTKEGGRFSSGEAGGNTLYLAMGTSKGGVVIYSFASSKLERNLKGEGHTARCTNIAYDNANHLYTCGEDGQILVWDVSEERQIDGWSVGNEKLYSIAAFPESHSVVVGGRQLKLYTAGTHELRQVFTGHTSDVTFLKHFTYDDKDYVLSTSKMERILCLWTVTARSKNKSPSCTFLMENIAYCISCKVDTDGNLQLAAVTRSGVVHFYVNALDRLKPDKPIKPKVTIQIASDGTEHIAPIHAIAAFIDQTAKGNKILLGYGDKQFLRFEYVEPNSAEKVQVLIRTDPKSLSSKHHKKELENSLKLVTPTVNTNDVEYKSATINRKQKKPVQIPMETRLQNLNLANGDTPTAKSKVHLLIQALHSKDANLLKIVLSTSDPKVIQPTLQKLPIQYVAVLVDELTQLMQSKRSNVQCAANWLKFLVRIHASQLMALGADDLLTKFGPCLGIIEHRMNCLQEISKLSGRLDLLINQIQRNTEEDAIDNENVLIYKDEDSANSEIEDEQSSSDEQWAEDDSEEEMDVN</sequence>
<dbReference type="SUPFAM" id="SSF50978">
    <property type="entry name" value="WD40 repeat-like"/>
    <property type="match status" value="1"/>
</dbReference>
<dbReference type="PROSITE" id="PS00678">
    <property type="entry name" value="WD_REPEATS_1"/>
    <property type="match status" value="1"/>
</dbReference>
<evidence type="ECO:0000313" key="9">
    <source>
        <dbReference type="EMBL" id="CAD7088974.1"/>
    </source>
</evidence>
<evidence type="ECO:0000259" key="8">
    <source>
        <dbReference type="Pfam" id="PF04003"/>
    </source>
</evidence>
<evidence type="ECO:0000256" key="5">
    <source>
        <dbReference type="ARBA" id="ARBA00038335"/>
    </source>
</evidence>
<evidence type="ECO:0000256" key="7">
    <source>
        <dbReference type="SAM" id="MobiDB-lite"/>
    </source>
</evidence>
<dbReference type="InterPro" id="IPR001680">
    <property type="entry name" value="WD40_rpt"/>
</dbReference>
<reference evidence="9 10" key="1">
    <citation type="submission" date="2020-11" db="EMBL/GenBank/DDBJ databases">
        <authorList>
            <person name="Wallbank WR R."/>
            <person name="Pardo Diaz C."/>
            <person name="Kozak K."/>
            <person name="Martin S."/>
            <person name="Jiggins C."/>
            <person name="Moest M."/>
            <person name="Warren A I."/>
            <person name="Generalovic N T."/>
            <person name="Byers J.R.P. K."/>
            <person name="Montejo-Kovacevich G."/>
            <person name="Yen C E."/>
        </authorList>
    </citation>
    <scope>NUCLEOTIDE SEQUENCE [LARGE SCALE GENOMIC DNA]</scope>
</reference>
<dbReference type="InterPro" id="IPR036322">
    <property type="entry name" value="WD40_repeat_dom_sf"/>
</dbReference>
<protein>
    <recommendedName>
        <fullName evidence="8">Small-subunit processome Utp12 domain-containing protein</fullName>
    </recommendedName>
</protein>
<keyword evidence="3" id="KW-0677">Repeat</keyword>
<feature type="compositionally biased region" description="Acidic residues" evidence="7">
    <location>
        <begin position="561"/>
        <end position="589"/>
    </location>
</feature>
<dbReference type="GO" id="GO:0005730">
    <property type="term" value="C:nucleolus"/>
    <property type="evidence" value="ECO:0007669"/>
    <property type="project" value="TreeGrafter"/>
</dbReference>
<keyword evidence="4" id="KW-0539">Nucleus</keyword>
<evidence type="ECO:0000256" key="6">
    <source>
        <dbReference type="PROSITE-ProRule" id="PRU00221"/>
    </source>
</evidence>
<dbReference type="AlphaFoldDB" id="A0A7R8UZT1"/>
<keyword evidence="2 6" id="KW-0853">WD repeat</keyword>
<dbReference type="PANTHER" id="PTHR44267:SF1">
    <property type="entry name" value="WD REPEAT-CONTAINING PROTEIN 43"/>
    <property type="match status" value="1"/>
</dbReference>
<dbReference type="SMART" id="SM00320">
    <property type="entry name" value="WD40"/>
    <property type="match status" value="4"/>
</dbReference>
<dbReference type="Proteomes" id="UP000594454">
    <property type="component" value="Chromosome 4"/>
</dbReference>
<organism evidence="9 10">
    <name type="scientific">Hermetia illucens</name>
    <name type="common">Black soldier fly</name>
    <dbReference type="NCBI Taxonomy" id="343691"/>
    <lineage>
        <taxon>Eukaryota</taxon>
        <taxon>Metazoa</taxon>
        <taxon>Ecdysozoa</taxon>
        <taxon>Arthropoda</taxon>
        <taxon>Hexapoda</taxon>
        <taxon>Insecta</taxon>
        <taxon>Pterygota</taxon>
        <taxon>Neoptera</taxon>
        <taxon>Endopterygota</taxon>
        <taxon>Diptera</taxon>
        <taxon>Brachycera</taxon>
        <taxon>Stratiomyomorpha</taxon>
        <taxon>Stratiomyidae</taxon>
        <taxon>Hermetiinae</taxon>
        <taxon>Hermetia</taxon>
    </lineage>
</organism>
<dbReference type="Pfam" id="PF00400">
    <property type="entry name" value="WD40"/>
    <property type="match status" value="1"/>
</dbReference>
<dbReference type="FunCoup" id="A0A7R8UZT1">
    <property type="interactions" value="1996"/>
</dbReference>
<proteinExistence type="inferred from homology"/>
<dbReference type="OrthoDB" id="30195at2759"/>
<dbReference type="InParanoid" id="A0A7R8UZT1"/>
<evidence type="ECO:0000256" key="4">
    <source>
        <dbReference type="ARBA" id="ARBA00023242"/>
    </source>
</evidence>
<evidence type="ECO:0000256" key="2">
    <source>
        <dbReference type="ARBA" id="ARBA00022574"/>
    </source>
</evidence>
<feature type="repeat" description="WD" evidence="6">
    <location>
        <begin position="111"/>
        <end position="151"/>
    </location>
</feature>
<comment type="subcellular location">
    <subcellularLocation>
        <location evidence="1">Nucleus</location>
    </subcellularLocation>
</comment>
<dbReference type="PANTHER" id="PTHR44267">
    <property type="entry name" value="WD REPEAT-CONTAINING PROTEIN 43"/>
    <property type="match status" value="1"/>
</dbReference>
<name>A0A7R8UZT1_HERIL</name>
<dbReference type="InterPro" id="IPR019775">
    <property type="entry name" value="WD40_repeat_CS"/>
</dbReference>
<comment type="similarity">
    <text evidence="5">Belongs to the UTP5 family.</text>
</comment>
<dbReference type="OMA" id="PCTALTW"/>
<accession>A0A7R8UZT1</accession>
<dbReference type="Gene3D" id="2.130.10.10">
    <property type="entry name" value="YVTN repeat-like/Quinoprotein amine dehydrogenase"/>
    <property type="match status" value="2"/>
</dbReference>
<dbReference type="PROSITE" id="PS50082">
    <property type="entry name" value="WD_REPEATS_2"/>
    <property type="match status" value="1"/>
</dbReference>
<evidence type="ECO:0000256" key="3">
    <source>
        <dbReference type="ARBA" id="ARBA00022737"/>
    </source>
</evidence>
<evidence type="ECO:0000256" key="1">
    <source>
        <dbReference type="ARBA" id="ARBA00004123"/>
    </source>
</evidence>
<dbReference type="InterPro" id="IPR052414">
    <property type="entry name" value="U3_snoRNA-assoc_WDR"/>
</dbReference>
<gene>
    <name evidence="9" type="ORF">HERILL_LOCUS11557</name>
</gene>
<keyword evidence="10" id="KW-1185">Reference proteome</keyword>
<dbReference type="Pfam" id="PF04003">
    <property type="entry name" value="Utp12"/>
    <property type="match status" value="1"/>
</dbReference>